<evidence type="ECO:0000256" key="2">
    <source>
        <dbReference type="ARBA" id="ARBA00035293"/>
    </source>
</evidence>
<dbReference type="Gene3D" id="1.10.10.650">
    <property type="entry name" value="RuvA domain 2-like"/>
    <property type="match status" value="1"/>
</dbReference>
<dbReference type="AlphaFoldDB" id="A0A2U2CCF0"/>
<dbReference type="FunFam" id="2.40.50.140:FF:000051">
    <property type="entry name" value="RNA-binding transcriptional accessory protein"/>
    <property type="match status" value="1"/>
</dbReference>
<comment type="caution">
    <text evidence="6">The sequence shown here is derived from an EMBL/GenBank/DDBJ whole genome shotgun (WGS) entry which is preliminary data.</text>
</comment>
<keyword evidence="7" id="KW-1185">Reference proteome</keyword>
<dbReference type="Proteomes" id="UP000244940">
    <property type="component" value="Unassembled WGS sequence"/>
</dbReference>
<dbReference type="SUPFAM" id="SSF50249">
    <property type="entry name" value="Nucleic acid-binding proteins"/>
    <property type="match status" value="1"/>
</dbReference>
<name>A0A2U2CCF0_9RHOB</name>
<dbReference type="GO" id="GO:0006412">
    <property type="term" value="P:translation"/>
    <property type="evidence" value="ECO:0007669"/>
    <property type="project" value="TreeGrafter"/>
</dbReference>
<dbReference type="InterPro" id="IPR041692">
    <property type="entry name" value="HHH_9"/>
</dbReference>
<dbReference type="Gene3D" id="3.30.420.140">
    <property type="entry name" value="YqgF/RNase H-like domain"/>
    <property type="match status" value="1"/>
</dbReference>
<dbReference type="GO" id="GO:0005737">
    <property type="term" value="C:cytoplasm"/>
    <property type="evidence" value="ECO:0007669"/>
    <property type="project" value="UniProtKB-ARBA"/>
</dbReference>
<evidence type="ECO:0000256" key="4">
    <source>
        <dbReference type="SAM" id="MobiDB-lite"/>
    </source>
</evidence>
<dbReference type="SUPFAM" id="SSF158832">
    <property type="entry name" value="Tex N-terminal region-like"/>
    <property type="match status" value="1"/>
</dbReference>
<comment type="function">
    <text evidence="1">Binds mRNA; thus facilitating recognition of the initiation point. It is needed to translate mRNA with a short Shine-Dalgarno (SD) purine-rich sequence.</text>
</comment>
<dbReference type="InterPro" id="IPR055179">
    <property type="entry name" value="Tex-like_central_region"/>
</dbReference>
<gene>
    <name evidence="6" type="ORF">C4N9_07265</name>
</gene>
<dbReference type="GO" id="GO:0003729">
    <property type="term" value="F:mRNA binding"/>
    <property type="evidence" value="ECO:0007669"/>
    <property type="project" value="TreeGrafter"/>
</dbReference>
<dbReference type="InterPro" id="IPR023319">
    <property type="entry name" value="Tex-like_HTH_dom_sf"/>
</dbReference>
<dbReference type="InterPro" id="IPR037027">
    <property type="entry name" value="YqgF/RNaseH-like_dom_sf"/>
</dbReference>
<dbReference type="InterPro" id="IPR012337">
    <property type="entry name" value="RNaseH-like_sf"/>
</dbReference>
<dbReference type="InterPro" id="IPR006641">
    <property type="entry name" value="YqgF/RNaseH-like_dom"/>
</dbReference>
<dbReference type="Pfam" id="PF16921">
    <property type="entry name" value="Tex_YqgF"/>
    <property type="match status" value="1"/>
</dbReference>
<feature type="domain" description="S1 motif" evidence="5">
    <location>
        <begin position="651"/>
        <end position="720"/>
    </location>
</feature>
<dbReference type="CDD" id="cd05685">
    <property type="entry name" value="S1_Tex"/>
    <property type="match status" value="1"/>
</dbReference>
<dbReference type="RefSeq" id="WP_109532653.1">
    <property type="nucleotide sequence ID" value="NZ_QEYD01000004.1"/>
</dbReference>
<dbReference type="InterPro" id="IPR010994">
    <property type="entry name" value="RuvA_2-like"/>
</dbReference>
<evidence type="ECO:0000256" key="3">
    <source>
        <dbReference type="ARBA" id="ARBA00035517"/>
    </source>
</evidence>
<dbReference type="Gene3D" id="1.10.150.310">
    <property type="entry name" value="Tex RuvX-like domain-like"/>
    <property type="match status" value="1"/>
</dbReference>
<dbReference type="Pfam" id="PF17674">
    <property type="entry name" value="HHH_9"/>
    <property type="match status" value="1"/>
</dbReference>
<dbReference type="GO" id="GO:0003735">
    <property type="term" value="F:structural constituent of ribosome"/>
    <property type="evidence" value="ECO:0007669"/>
    <property type="project" value="TreeGrafter"/>
</dbReference>
<dbReference type="GeneID" id="94364683"/>
<proteinExistence type="predicted"/>
<dbReference type="OrthoDB" id="9804714at2"/>
<dbReference type="SUPFAM" id="SSF47781">
    <property type="entry name" value="RuvA domain 2-like"/>
    <property type="match status" value="2"/>
</dbReference>
<dbReference type="FunFam" id="1.10.10.650:FF:000001">
    <property type="entry name" value="S1 RNA-binding domain 1"/>
    <property type="match status" value="1"/>
</dbReference>
<dbReference type="InterPro" id="IPR003029">
    <property type="entry name" value="S1_domain"/>
</dbReference>
<evidence type="ECO:0000259" key="5">
    <source>
        <dbReference type="PROSITE" id="PS50126"/>
    </source>
</evidence>
<dbReference type="Pfam" id="PF00575">
    <property type="entry name" value="S1"/>
    <property type="match status" value="1"/>
</dbReference>
<evidence type="ECO:0000313" key="6">
    <source>
        <dbReference type="EMBL" id="PWE29539.1"/>
    </source>
</evidence>
<dbReference type="InterPro" id="IPR018974">
    <property type="entry name" value="Tex-like_N"/>
</dbReference>
<dbReference type="SMART" id="SM00732">
    <property type="entry name" value="YqgFc"/>
    <property type="match status" value="1"/>
</dbReference>
<dbReference type="FunFam" id="3.30.420.140:FF:000001">
    <property type="entry name" value="RNA-binding transcriptional accessory protein"/>
    <property type="match status" value="1"/>
</dbReference>
<dbReference type="InterPro" id="IPR050437">
    <property type="entry name" value="Ribos_protein_bS1-like"/>
</dbReference>
<sequence length="773" mass="82187">MTQPATARIPRLIAAEIGARPDQVIAAVTLLDEGATVPFVARYRKEATGGLDDSQLRTLSERLSYLREMEARRATILDSIASQGKLTDDLSAKINAAETKAVLEDLYLPYKPKRRTKAMIARENGLEPLADAILDDRAADPETLAQGYLSEAVADTKAALDGAREIIAERLTEDAALKAQLRAHMAAVARLTAQVLPGKEAEGAKFSDYFEHSEALSGVPSHRALAMLRGRNEGILALDLAVEPEAAPGQSTAERMVARALNIGTAGKGDAWLDKVAGWVWRIKLKLSLTIDLMTDLREAAEAEAIRVFARNLKDLLLAAPAGAKATMGLDPGIRTGVKVAVVDATGKVVETATVYPFQPRMDVQGTLAVLGALVRKHGVGLIAIGNGTASRETDALVADLLSKLPSPRPVKVVVSEAGASVYSASELAAREFPDLDVSLRGAVSIARRLQDPLAELVKIEPKAIGVGQYQHDVNQNALGKALDGVVEDAVNAVGVELNTASAPLLARVSGLSAGLAESVVAHRDANGPFASRKELLKVARLGPKAFEQAAGFLRIQGGKEPLDASSVHPEAYDLARRIVSAAGKDVATLMKDPAPLKRLSPEDFTDDTFGLPTVRDIMAELEKPGRDPRPEFKTATFAEGVNEIRDLKPGMRLEGTVTNVAAFGAFVDIGVHQDGLVHVSQLADRFVKDPHEVVKAGDVVTVRVVEVDVARKRIGLTMRKDNADTRPDRGARDQQRGPKGGKGPRGGSAGPAKRDQAQGAFGAALMDALKKR</sequence>
<dbReference type="SMART" id="SM00316">
    <property type="entry name" value="S1"/>
    <property type="match status" value="1"/>
</dbReference>
<dbReference type="PROSITE" id="PS50126">
    <property type="entry name" value="S1"/>
    <property type="match status" value="1"/>
</dbReference>
<evidence type="ECO:0000313" key="7">
    <source>
        <dbReference type="Proteomes" id="UP000244940"/>
    </source>
</evidence>
<feature type="compositionally biased region" description="Gly residues" evidence="4">
    <location>
        <begin position="739"/>
        <end position="750"/>
    </location>
</feature>
<dbReference type="Pfam" id="PF22706">
    <property type="entry name" value="Tex_central_region"/>
    <property type="match status" value="1"/>
</dbReference>
<dbReference type="PANTHER" id="PTHR10724">
    <property type="entry name" value="30S RIBOSOMAL PROTEIN S1"/>
    <property type="match status" value="1"/>
</dbReference>
<dbReference type="Pfam" id="PF09371">
    <property type="entry name" value="Tex_N"/>
    <property type="match status" value="1"/>
</dbReference>
<dbReference type="GO" id="GO:0006139">
    <property type="term" value="P:nucleobase-containing compound metabolic process"/>
    <property type="evidence" value="ECO:0007669"/>
    <property type="project" value="InterPro"/>
</dbReference>
<feature type="region of interest" description="Disordered" evidence="4">
    <location>
        <begin position="719"/>
        <end position="764"/>
    </location>
</feature>
<dbReference type="EMBL" id="QEYD01000004">
    <property type="protein sequence ID" value="PWE29539.1"/>
    <property type="molecule type" value="Genomic_DNA"/>
</dbReference>
<dbReference type="FunFam" id="1.10.150.310:FF:000001">
    <property type="entry name" value="RNA-binding transcriptional accessory protein"/>
    <property type="match status" value="1"/>
</dbReference>
<dbReference type="InterPro" id="IPR044146">
    <property type="entry name" value="S1_Tex"/>
</dbReference>
<dbReference type="SUPFAM" id="SSF53098">
    <property type="entry name" value="Ribonuclease H-like"/>
    <property type="match status" value="1"/>
</dbReference>
<accession>A0A2U2CCF0</accession>
<dbReference type="Gene3D" id="2.40.50.140">
    <property type="entry name" value="Nucleic acid-binding proteins"/>
    <property type="match status" value="1"/>
</dbReference>
<reference evidence="6 7" key="1">
    <citation type="submission" date="2018-05" db="EMBL/GenBank/DDBJ databases">
        <title>Pararhodobacter marina sp. nov., isolated from deep-sea water of the Indian Ocean.</title>
        <authorList>
            <person name="Lai Q.Sr."/>
            <person name="Liu X."/>
            <person name="Shao Z."/>
        </authorList>
    </citation>
    <scope>NUCLEOTIDE SEQUENCE [LARGE SCALE GENOMIC DNA]</scope>
    <source>
        <strain evidence="6 7">CIC4N-9</strain>
    </source>
</reference>
<dbReference type="InterPro" id="IPR032639">
    <property type="entry name" value="Tex_YqgF"/>
</dbReference>
<dbReference type="PANTHER" id="PTHR10724:SF10">
    <property type="entry name" value="S1 RNA-BINDING DOMAIN-CONTAINING PROTEIN 1"/>
    <property type="match status" value="1"/>
</dbReference>
<dbReference type="Pfam" id="PF12836">
    <property type="entry name" value="HHH_3"/>
    <property type="match status" value="1"/>
</dbReference>
<dbReference type="Gene3D" id="1.10.3500.10">
    <property type="entry name" value="Tex N-terminal region-like"/>
    <property type="match status" value="1"/>
</dbReference>
<feature type="compositionally biased region" description="Basic and acidic residues" evidence="4">
    <location>
        <begin position="719"/>
        <end position="737"/>
    </location>
</feature>
<evidence type="ECO:0000256" key="1">
    <source>
        <dbReference type="ARBA" id="ARBA00025604"/>
    </source>
</evidence>
<dbReference type="InterPro" id="IPR023323">
    <property type="entry name" value="Tex-like_dom_sf"/>
</dbReference>
<protein>
    <recommendedName>
        <fullName evidence="2">Small ribosomal subunit protein bS1</fullName>
    </recommendedName>
    <alternativeName>
        <fullName evidence="3">30S ribosomal protein S1</fullName>
    </alternativeName>
</protein>
<dbReference type="InterPro" id="IPR012340">
    <property type="entry name" value="NA-bd_OB-fold"/>
</dbReference>
<organism evidence="6 7">
    <name type="scientific">Pararhodobacter marinus</name>
    <dbReference type="NCBI Taxonomy" id="2184063"/>
    <lineage>
        <taxon>Bacteria</taxon>
        <taxon>Pseudomonadati</taxon>
        <taxon>Pseudomonadota</taxon>
        <taxon>Alphaproteobacteria</taxon>
        <taxon>Rhodobacterales</taxon>
        <taxon>Paracoccaceae</taxon>
        <taxon>Pararhodobacter</taxon>
    </lineage>
</organism>